<evidence type="ECO:0000313" key="2">
    <source>
        <dbReference type="Proteomes" id="UP000649151"/>
    </source>
</evidence>
<name>A0ABR7ITB7_9CLOT</name>
<dbReference type="InterPro" id="IPR006379">
    <property type="entry name" value="HAD-SF_hydro_IIB"/>
</dbReference>
<protein>
    <submittedName>
        <fullName evidence="1">HAD family phosphatase</fullName>
    </submittedName>
</protein>
<dbReference type="Gene3D" id="3.30.1240.10">
    <property type="match status" value="1"/>
</dbReference>
<dbReference type="NCBIfam" id="TIGR00099">
    <property type="entry name" value="Cof-subfamily"/>
    <property type="match status" value="1"/>
</dbReference>
<proteinExistence type="predicted"/>
<organism evidence="1 2">
    <name type="scientific">Clostridium facile</name>
    <dbReference type="NCBI Taxonomy" id="2763035"/>
    <lineage>
        <taxon>Bacteria</taxon>
        <taxon>Bacillati</taxon>
        <taxon>Bacillota</taxon>
        <taxon>Clostridia</taxon>
        <taxon>Eubacteriales</taxon>
        <taxon>Clostridiaceae</taxon>
        <taxon>Clostridium</taxon>
    </lineage>
</organism>
<dbReference type="SUPFAM" id="SSF56784">
    <property type="entry name" value="HAD-like"/>
    <property type="match status" value="1"/>
</dbReference>
<comment type="caution">
    <text evidence="1">The sequence shown here is derived from an EMBL/GenBank/DDBJ whole genome shotgun (WGS) entry which is preliminary data.</text>
</comment>
<dbReference type="PANTHER" id="PTHR10000">
    <property type="entry name" value="PHOSPHOSERINE PHOSPHATASE"/>
    <property type="match status" value="1"/>
</dbReference>
<dbReference type="SFLD" id="SFLDG01140">
    <property type="entry name" value="C2.B:_Phosphomannomutase_and_P"/>
    <property type="match status" value="1"/>
</dbReference>
<dbReference type="InterPro" id="IPR023214">
    <property type="entry name" value="HAD_sf"/>
</dbReference>
<dbReference type="NCBIfam" id="TIGR01484">
    <property type="entry name" value="HAD-SF-IIB"/>
    <property type="match status" value="1"/>
</dbReference>
<dbReference type="RefSeq" id="WP_186996939.1">
    <property type="nucleotide sequence ID" value="NZ_JACOQK010000001.1"/>
</dbReference>
<dbReference type="Pfam" id="PF08282">
    <property type="entry name" value="Hydrolase_3"/>
    <property type="match status" value="1"/>
</dbReference>
<sequence>MIRLVAMDLDGTLFNSKRQVDLMTQAVIRRYAKSGVIFAFCTGRISNELQDVITILPEVQYAISCNGAYAVDLWSGKELYQNTLSMEDVNRIYQHFSGFPMMFELFADGVVLTDQNCLNYLAQFQLRELEGHIRKTRKGVPDFADYLKERTDPVGKINIFFAGQEILLKAREWGKQLPYDMAYQTKSNLEFNQIGVKKGKGLAHLAQRLGISKSQVLAIGDNNNDLSMREAVGTLVAMENACEDLKKIANLVTASNDADGVAVALKQFLPPLE</sequence>
<reference evidence="1 2" key="1">
    <citation type="submission" date="2020-08" db="EMBL/GenBank/DDBJ databases">
        <title>Genome public.</title>
        <authorList>
            <person name="Liu C."/>
            <person name="Sun Q."/>
        </authorList>
    </citation>
    <scope>NUCLEOTIDE SEQUENCE [LARGE SCALE GENOMIC DNA]</scope>
    <source>
        <strain evidence="1 2">NSJ-27</strain>
    </source>
</reference>
<gene>
    <name evidence="1" type="ORF">H8Z77_10280</name>
</gene>
<accession>A0ABR7ITB7</accession>
<dbReference type="SFLD" id="SFLDS00003">
    <property type="entry name" value="Haloacid_Dehalogenase"/>
    <property type="match status" value="1"/>
</dbReference>
<evidence type="ECO:0000313" key="1">
    <source>
        <dbReference type="EMBL" id="MBC5788390.1"/>
    </source>
</evidence>
<dbReference type="Proteomes" id="UP000649151">
    <property type="component" value="Unassembled WGS sequence"/>
</dbReference>
<dbReference type="InterPro" id="IPR000150">
    <property type="entry name" value="Cof"/>
</dbReference>
<dbReference type="EMBL" id="JACOQK010000001">
    <property type="protein sequence ID" value="MBC5788390.1"/>
    <property type="molecule type" value="Genomic_DNA"/>
</dbReference>
<dbReference type="CDD" id="cd07516">
    <property type="entry name" value="HAD_Pase"/>
    <property type="match status" value="1"/>
</dbReference>
<keyword evidence="2" id="KW-1185">Reference proteome</keyword>
<dbReference type="Gene3D" id="3.40.50.1000">
    <property type="entry name" value="HAD superfamily/HAD-like"/>
    <property type="match status" value="1"/>
</dbReference>
<dbReference type="PANTHER" id="PTHR10000:SF8">
    <property type="entry name" value="HAD SUPERFAMILY HYDROLASE-LIKE, TYPE 3"/>
    <property type="match status" value="1"/>
</dbReference>
<dbReference type="InterPro" id="IPR036412">
    <property type="entry name" value="HAD-like_sf"/>
</dbReference>